<keyword evidence="7" id="KW-0812">Transmembrane</keyword>
<evidence type="ECO:0000256" key="3">
    <source>
        <dbReference type="ARBA" id="ARBA00022679"/>
    </source>
</evidence>
<organism evidence="8 9">
    <name type="scientific">Apostasia shenzhenica</name>
    <dbReference type="NCBI Taxonomy" id="1088818"/>
    <lineage>
        <taxon>Eukaryota</taxon>
        <taxon>Viridiplantae</taxon>
        <taxon>Streptophyta</taxon>
        <taxon>Embryophyta</taxon>
        <taxon>Tracheophyta</taxon>
        <taxon>Spermatophyta</taxon>
        <taxon>Magnoliopsida</taxon>
        <taxon>Liliopsida</taxon>
        <taxon>Asparagales</taxon>
        <taxon>Orchidaceae</taxon>
        <taxon>Apostasioideae</taxon>
        <taxon>Apostasia</taxon>
    </lineage>
</organism>
<evidence type="ECO:0000313" key="9">
    <source>
        <dbReference type="Proteomes" id="UP000236161"/>
    </source>
</evidence>
<dbReference type="AlphaFoldDB" id="A0A2I0A758"/>
<accession>A0A2I0A758</accession>
<evidence type="ECO:0000256" key="2">
    <source>
        <dbReference type="ARBA" id="ARBA00022676"/>
    </source>
</evidence>
<dbReference type="EMBL" id="KZ452013">
    <property type="protein sequence ID" value="PKA51376.1"/>
    <property type="molecule type" value="Genomic_DNA"/>
</dbReference>
<dbReference type="PANTHER" id="PTHR31288:SF5">
    <property type="entry name" value="PROTEIN MANNAN SYNTHESIS-RELATED 1"/>
    <property type="match status" value="1"/>
</dbReference>
<dbReference type="GO" id="GO:0006004">
    <property type="term" value="P:fucose metabolic process"/>
    <property type="evidence" value="ECO:0007669"/>
    <property type="project" value="UniProtKB-KW"/>
</dbReference>
<gene>
    <name evidence="8" type="ORF">AXF42_Ash002741</name>
</gene>
<evidence type="ECO:0000256" key="7">
    <source>
        <dbReference type="SAM" id="Phobius"/>
    </source>
</evidence>
<protein>
    <recommendedName>
        <fullName evidence="6">O-fucosyltransferase family protein</fullName>
    </recommendedName>
</protein>
<dbReference type="GO" id="GO:0016757">
    <property type="term" value="F:glycosyltransferase activity"/>
    <property type="evidence" value="ECO:0007669"/>
    <property type="project" value="UniProtKB-KW"/>
</dbReference>
<proteinExistence type="inferred from homology"/>
<dbReference type="InterPro" id="IPR024709">
    <property type="entry name" value="FucosylTrfase_pln"/>
</dbReference>
<dbReference type="Pfam" id="PF10250">
    <property type="entry name" value="O-FucT"/>
    <property type="match status" value="1"/>
</dbReference>
<keyword evidence="9" id="KW-1185">Reference proteome</keyword>
<keyword evidence="7" id="KW-1133">Transmembrane helix</keyword>
<keyword evidence="4" id="KW-0294">Fucose metabolism</keyword>
<sequence length="413" mass="46842">MAVDPRHILAGFLTISMFAMLGNMIKRDHFDSLQMTLPLQSGVNVMKFEENKFSIASLVTKNPWKEDGQQLKPCWAKPLSKAEERSNGYIVFSLTKGLEYHVSQLADAVVIARYLGATLMLPDIRGREPSQKRKFEDMYDADKFLRSLNGVIKIVKELPPDVASRNPAIVRVPNQVYEDFIVKSIEPIFRAMGYLRLSIDFPSRNSKQTEKQNPDLHATSCLTTFESLELKPEVQEVADTMTRKLRTIGRNSDGCFIAVDLRIEILEMKICKQIGNKGKKNCYNAEEISDFLRKMGFLGNTTIYLTQTWWHESLNLFREVFPNTYTKDDLIPADKKGDYLKHGNTHLEQALDLYICSQSNAFVPAISGLFYGVVAGKRIASGRSQILDPSSPPPDFISSYFSRKSHLAYSCHC</sequence>
<comment type="similarity">
    <text evidence="1">Belongs to the glycosyltransferase GT106 family.</text>
</comment>
<evidence type="ECO:0000256" key="4">
    <source>
        <dbReference type="ARBA" id="ARBA00023253"/>
    </source>
</evidence>
<evidence type="ECO:0000256" key="1">
    <source>
        <dbReference type="ARBA" id="ARBA00007737"/>
    </source>
</evidence>
<keyword evidence="5" id="KW-0119">Carbohydrate metabolism</keyword>
<name>A0A2I0A758_9ASPA</name>
<keyword evidence="3" id="KW-0808">Transferase</keyword>
<dbReference type="Proteomes" id="UP000236161">
    <property type="component" value="Unassembled WGS sequence"/>
</dbReference>
<dbReference type="OrthoDB" id="1899018at2759"/>
<dbReference type="PANTHER" id="PTHR31288">
    <property type="entry name" value="O-FUCOSYLTRANSFERASE FAMILY PROTEIN"/>
    <property type="match status" value="1"/>
</dbReference>
<keyword evidence="2" id="KW-0328">Glycosyltransferase</keyword>
<dbReference type="InterPro" id="IPR019378">
    <property type="entry name" value="GDP-Fuc_O-FucTrfase"/>
</dbReference>
<evidence type="ECO:0000256" key="6">
    <source>
        <dbReference type="ARBA" id="ARBA00030350"/>
    </source>
</evidence>
<evidence type="ECO:0000256" key="5">
    <source>
        <dbReference type="ARBA" id="ARBA00023277"/>
    </source>
</evidence>
<reference evidence="8 9" key="1">
    <citation type="journal article" date="2017" name="Nature">
        <title>The Apostasia genome and the evolution of orchids.</title>
        <authorList>
            <person name="Zhang G.Q."/>
            <person name="Liu K.W."/>
            <person name="Li Z."/>
            <person name="Lohaus R."/>
            <person name="Hsiao Y.Y."/>
            <person name="Niu S.C."/>
            <person name="Wang J.Y."/>
            <person name="Lin Y.C."/>
            <person name="Xu Q."/>
            <person name="Chen L.J."/>
            <person name="Yoshida K."/>
            <person name="Fujiwara S."/>
            <person name="Wang Z.W."/>
            <person name="Zhang Y.Q."/>
            <person name="Mitsuda N."/>
            <person name="Wang M."/>
            <person name="Liu G.H."/>
            <person name="Pecoraro L."/>
            <person name="Huang H.X."/>
            <person name="Xiao X.J."/>
            <person name="Lin M."/>
            <person name="Wu X.Y."/>
            <person name="Wu W.L."/>
            <person name="Chen Y.Y."/>
            <person name="Chang S.B."/>
            <person name="Sakamoto S."/>
            <person name="Ohme-Takagi M."/>
            <person name="Yagi M."/>
            <person name="Zeng S.J."/>
            <person name="Shen C.Y."/>
            <person name="Yeh C.M."/>
            <person name="Luo Y.B."/>
            <person name="Tsai W.C."/>
            <person name="Van de Peer Y."/>
            <person name="Liu Z.J."/>
        </authorList>
    </citation>
    <scope>NUCLEOTIDE SEQUENCE [LARGE SCALE GENOMIC DNA]</scope>
    <source>
        <strain evidence="9">cv. Shenzhen</strain>
        <tissue evidence="8">Stem</tissue>
    </source>
</reference>
<feature type="transmembrane region" description="Helical" evidence="7">
    <location>
        <begin position="6"/>
        <end position="25"/>
    </location>
</feature>
<dbReference type="STRING" id="1088818.A0A2I0A758"/>
<evidence type="ECO:0000313" key="8">
    <source>
        <dbReference type="EMBL" id="PKA51376.1"/>
    </source>
</evidence>
<keyword evidence="7" id="KW-0472">Membrane</keyword>